<protein>
    <recommendedName>
        <fullName evidence="4">uracil phosphoribosyltransferase</fullName>
        <ecNumber evidence="4">2.4.2.9</ecNumber>
    </recommendedName>
</protein>
<dbReference type="PANTHER" id="PTHR32315">
    <property type="entry name" value="ADENINE PHOSPHORIBOSYLTRANSFERASE"/>
    <property type="match status" value="1"/>
</dbReference>
<dbReference type="AlphaFoldDB" id="A0A0C2XGR0"/>
<dbReference type="NCBIfam" id="NF001097">
    <property type="entry name" value="PRK00129.1"/>
    <property type="match status" value="1"/>
</dbReference>
<dbReference type="OrthoDB" id="10257085at2759"/>
<keyword evidence="6" id="KW-0328">Glycosyltransferase</keyword>
<evidence type="ECO:0000313" key="12">
    <source>
        <dbReference type="Proteomes" id="UP000054549"/>
    </source>
</evidence>
<sequence length="211" mass="22985">MADKVNVLSHPVVKALLSKLRDSSSSTKEFRENVHNISFILGLEATRTLEEEEFQGRSPVGSFTGTRIKPRIGLTPVLRAGIGMTDALLTLFPSAPVYHLGIFREKVTLQPVEYYSKLPPAPPVDTVLLLDPMVATGNTACAALAMIAEWGVPVNNIKLLAILASEEGLNHVKREYPELEARVDKELSESGIIVPGLGDAGDRMFNTITKH</sequence>
<evidence type="ECO:0000313" key="11">
    <source>
        <dbReference type="EMBL" id="KIL68113.1"/>
    </source>
</evidence>
<keyword evidence="9" id="KW-0342">GTP-binding</keyword>
<dbReference type="Proteomes" id="UP000054549">
    <property type="component" value="Unassembled WGS sequence"/>
</dbReference>
<comment type="pathway">
    <text evidence="2">Pyrimidine metabolism; UMP biosynthesis via salvage pathway; UMP from uracil: step 1/1.</text>
</comment>
<dbReference type="Gene3D" id="3.40.50.2020">
    <property type="match status" value="1"/>
</dbReference>
<dbReference type="GO" id="GO:0005525">
    <property type="term" value="F:GTP binding"/>
    <property type="evidence" value="ECO:0007669"/>
    <property type="project" value="UniProtKB-KW"/>
</dbReference>
<dbReference type="InterPro" id="IPR000836">
    <property type="entry name" value="PRTase_dom"/>
</dbReference>
<dbReference type="Pfam" id="PF14681">
    <property type="entry name" value="UPRTase"/>
    <property type="match status" value="1"/>
</dbReference>
<dbReference type="SUPFAM" id="SSF53271">
    <property type="entry name" value="PRTase-like"/>
    <property type="match status" value="1"/>
</dbReference>
<keyword evidence="7" id="KW-0808">Transferase</keyword>
<dbReference type="FunCoup" id="A0A0C2XGR0">
    <property type="interactions" value="93"/>
</dbReference>
<gene>
    <name evidence="11" type="ORF">M378DRAFT_8797</name>
</gene>
<comment type="similarity">
    <text evidence="3">Belongs to the UPRTase family.</text>
</comment>
<keyword evidence="12" id="KW-1185">Reference proteome</keyword>
<dbReference type="GO" id="GO:0004845">
    <property type="term" value="F:uracil phosphoribosyltransferase activity"/>
    <property type="evidence" value="ECO:0007669"/>
    <property type="project" value="UniProtKB-EC"/>
</dbReference>
<name>A0A0C2XGR0_AMAMK</name>
<organism evidence="11 12">
    <name type="scientific">Amanita muscaria (strain Koide BX008)</name>
    <dbReference type="NCBI Taxonomy" id="946122"/>
    <lineage>
        <taxon>Eukaryota</taxon>
        <taxon>Fungi</taxon>
        <taxon>Dikarya</taxon>
        <taxon>Basidiomycota</taxon>
        <taxon>Agaricomycotina</taxon>
        <taxon>Agaricomycetes</taxon>
        <taxon>Agaricomycetidae</taxon>
        <taxon>Agaricales</taxon>
        <taxon>Pluteineae</taxon>
        <taxon>Amanitaceae</taxon>
        <taxon>Amanita</taxon>
    </lineage>
</organism>
<proteinExistence type="inferred from homology"/>
<keyword evidence="5" id="KW-0021">Allosteric enzyme</keyword>
<dbReference type="InParanoid" id="A0A0C2XGR0"/>
<dbReference type="EC" id="2.4.2.9" evidence="4"/>
<dbReference type="InterPro" id="IPR029057">
    <property type="entry name" value="PRTase-like"/>
</dbReference>
<dbReference type="InterPro" id="IPR050054">
    <property type="entry name" value="UPRTase/APRTase"/>
</dbReference>
<evidence type="ECO:0000256" key="8">
    <source>
        <dbReference type="ARBA" id="ARBA00022741"/>
    </source>
</evidence>
<evidence type="ECO:0000256" key="2">
    <source>
        <dbReference type="ARBA" id="ARBA00005180"/>
    </source>
</evidence>
<dbReference type="STRING" id="946122.A0A0C2XGR0"/>
<dbReference type="EMBL" id="KN818229">
    <property type="protein sequence ID" value="KIL68113.1"/>
    <property type="molecule type" value="Genomic_DNA"/>
</dbReference>
<evidence type="ECO:0000256" key="9">
    <source>
        <dbReference type="ARBA" id="ARBA00023134"/>
    </source>
</evidence>
<dbReference type="CDD" id="cd06223">
    <property type="entry name" value="PRTases_typeI"/>
    <property type="match status" value="1"/>
</dbReference>
<dbReference type="HOGENOM" id="CLU_067096_2_2_1"/>
<comment type="cofactor">
    <cofactor evidence="1">
        <name>Mg(2+)</name>
        <dbReference type="ChEBI" id="CHEBI:18420"/>
    </cofactor>
</comment>
<accession>A0A0C2XGR0</accession>
<feature type="domain" description="Phosphoribosyltransferase" evidence="10">
    <location>
        <begin position="7"/>
        <end position="207"/>
    </location>
</feature>
<reference evidence="11 12" key="1">
    <citation type="submission" date="2014-04" db="EMBL/GenBank/DDBJ databases">
        <title>Evolutionary Origins and Diversification of the Mycorrhizal Mutualists.</title>
        <authorList>
            <consortium name="DOE Joint Genome Institute"/>
            <consortium name="Mycorrhizal Genomics Consortium"/>
            <person name="Kohler A."/>
            <person name="Kuo A."/>
            <person name="Nagy L.G."/>
            <person name="Floudas D."/>
            <person name="Copeland A."/>
            <person name="Barry K.W."/>
            <person name="Cichocki N."/>
            <person name="Veneault-Fourrey C."/>
            <person name="LaButti K."/>
            <person name="Lindquist E.A."/>
            <person name="Lipzen A."/>
            <person name="Lundell T."/>
            <person name="Morin E."/>
            <person name="Murat C."/>
            <person name="Riley R."/>
            <person name="Ohm R."/>
            <person name="Sun H."/>
            <person name="Tunlid A."/>
            <person name="Henrissat B."/>
            <person name="Grigoriev I.V."/>
            <person name="Hibbett D.S."/>
            <person name="Martin F."/>
        </authorList>
    </citation>
    <scope>NUCLEOTIDE SEQUENCE [LARGE SCALE GENOMIC DNA]</scope>
    <source>
        <strain evidence="11 12">Koide BX008</strain>
    </source>
</reference>
<evidence type="ECO:0000256" key="4">
    <source>
        <dbReference type="ARBA" id="ARBA00011894"/>
    </source>
</evidence>
<keyword evidence="8" id="KW-0547">Nucleotide-binding</keyword>
<evidence type="ECO:0000256" key="5">
    <source>
        <dbReference type="ARBA" id="ARBA00022533"/>
    </source>
</evidence>
<evidence type="ECO:0000259" key="10">
    <source>
        <dbReference type="Pfam" id="PF14681"/>
    </source>
</evidence>
<dbReference type="PANTHER" id="PTHR32315:SF4">
    <property type="entry name" value="URACIL PHOSPHORIBOSYLTRANSFERASE, CHLOROPLASTIC"/>
    <property type="match status" value="1"/>
</dbReference>
<evidence type="ECO:0000256" key="6">
    <source>
        <dbReference type="ARBA" id="ARBA00022676"/>
    </source>
</evidence>
<evidence type="ECO:0000256" key="1">
    <source>
        <dbReference type="ARBA" id="ARBA00001946"/>
    </source>
</evidence>
<evidence type="ECO:0000256" key="7">
    <source>
        <dbReference type="ARBA" id="ARBA00022679"/>
    </source>
</evidence>
<evidence type="ECO:0000256" key="3">
    <source>
        <dbReference type="ARBA" id="ARBA00009516"/>
    </source>
</evidence>